<dbReference type="Proteomes" id="UP000054007">
    <property type="component" value="Unassembled WGS sequence"/>
</dbReference>
<evidence type="ECO:0000313" key="3">
    <source>
        <dbReference type="Proteomes" id="UP000054007"/>
    </source>
</evidence>
<keyword evidence="3" id="KW-1185">Reference proteome</keyword>
<gene>
    <name evidence="2" type="ORF">CYLTODRAFT_491990</name>
</gene>
<accession>A0A0D7B8K7</accession>
<feature type="region of interest" description="Disordered" evidence="1">
    <location>
        <begin position="40"/>
        <end position="60"/>
    </location>
</feature>
<organism evidence="2 3">
    <name type="scientific">Cylindrobasidium torrendii FP15055 ss-10</name>
    <dbReference type="NCBI Taxonomy" id="1314674"/>
    <lineage>
        <taxon>Eukaryota</taxon>
        <taxon>Fungi</taxon>
        <taxon>Dikarya</taxon>
        <taxon>Basidiomycota</taxon>
        <taxon>Agaricomycotina</taxon>
        <taxon>Agaricomycetes</taxon>
        <taxon>Agaricomycetidae</taxon>
        <taxon>Agaricales</taxon>
        <taxon>Marasmiineae</taxon>
        <taxon>Physalacriaceae</taxon>
        <taxon>Cylindrobasidium</taxon>
    </lineage>
</organism>
<name>A0A0D7B8K7_9AGAR</name>
<evidence type="ECO:0000256" key="1">
    <source>
        <dbReference type="SAM" id="MobiDB-lite"/>
    </source>
</evidence>
<reference evidence="2 3" key="1">
    <citation type="journal article" date="2015" name="Fungal Genet. Biol.">
        <title>Evolution of novel wood decay mechanisms in Agaricales revealed by the genome sequences of Fistulina hepatica and Cylindrobasidium torrendii.</title>
        <authorList>
            <person name="Floudas D."/>
            <person name="Held B.W."/>
            <person name="Riley R."/>
            <person name="Nagy L.G."/>
            <person name="Koehler G."/>
            <person name="Ransdell A.S."/>
            <person name="Younus H."/>
            <person name="Chow J."/>
            <person name="Chiniquy J."/>
            <person name="Lipzen A."/>
            <person name="Tritt A."/>
            <person name="Sun H."/>
            <person name="Haridas S."/>
            <person name="LaButti K."/>
            <person name="Ohm R.A."/>
            <person name="Kues U."/>
            <person name="Blanchette R.A."/>
            <person name="Grigoriev I.V."/>
            <person name="Minto R.E."/>
            <person name="Hibbett D.S."/>
        </authorList>
    </citation>
    <scope>NUCLEOTIDE SEQUENCE [LARGE SCALE GENOMIC DNA]</scope>
    <source>
        <strain evidence="2 3">FP15055 ss-10</strain>
    </source>
</reference>
<feature type="compositionally biased region" description="Low complexity" evidence="1">
    <location>
        <begin position="47"/>
        <end position="57"/>
    </location>
</feature>
<evidence type="ECO:0000313" key="2">
    <source>
        <dbReference type="EMBL" id="KIY65846.1"/>
    </source>
</evidence>
<dbReference type="OrthoDB" id="3191896at2759"/>
<sequence length="254" mass="27816">MTNMTVYCPASLEKIFKDIEDATEKRVHDEMIFEATKQASADDKLSELSSESTSMRTRTTRRSSIVISRFGQLPDHFADLVDTRPTSPIAASTRGLSLVSGASTYENASVDSLASDTCSDDGARMEDAHHVTQVQQIAGRRSTISRAVGNLIPKRLGRSRSNSVVPSPSEETSMVIGISVVESMVEHDQSDSHDETQTGPVTVVHALRNSRSTSSLRPAESFMDRARDITKKLRRKSNTVSLTSFTTFSPTTSR</sequence>
<proteinExistence type="predicted"/>
<dbReference type="EMBL" id="KN880575">
    <property type="protein sequence ID" value="KIY65846.1"/>
    <property type="molecule type" value="Genomic_DNA"/>
</dbReference>
<dbReference type="AlphaFoldDB" id="A0A0D7B8K7"/>
<protein>
    <submittedName>
        <fullName evidence="2">Uncharacterized protein</fullName>
    </submittedName>
</protein>
<dbReference type="STRING" id="1314674.A0A0D7B8K7"/>